<dbReference type="Pfam" id="PF06305">
    <property type="entry name" value="LapA_dom"/>
    <property type="match status" value="1"/>
</dbReference>
<keyword evidence="4 5" id="KW-0472">Membrane</keyword>
<comment type="caution">
    <text evidence="5">Lacks conserved residue(s) required for the propagation of feature annotation.</text>
</comment>
<dbReference type="HAMAP" id="MF_01948">
    <property type="entry name" value="LPS_assembly_LapA"/>
    <property type="match status" value="1"/>
</dbReference>
<feature type="domain" description="Lipopolysaccharide assembly protein A" evidence="6">
    <location>
        <begin position="22"/>
        <end position="80"/>
    </location>
</feature>
<evidence type="ECO:0000256" key="4">
    <source>
        <dbReference type="ARBA" id="ARBA00023136"/>
    </source>
</evidence>
<name>A0AB39HBZ6_9VIBR</name>
<evidence type="ECO:0000256" key="3">
    <source>
        <dbReference type="ARBA" id="ARBA00022989"/>
    </source>
</evidence>
<evidence type="ECO:0000313" key="7">
    <source>
        <dbReference type="EMBL" id="XDK24227.1"/>
    </source>
</evidence>
<evidence type="ECO:0000259" key="6">
    <source>
        <dbReference type="Pfam" id="PF06305"/>
    </source>
</evidence>
<organism evidence="7">
    <name type="scientific">Vibrio sp. HB236076</name>
    <dbReference type="NCBI Taxonomy" id="3232307"/>
    <lineage>
        <taxon>Bacteria</taxon>
        <taxon>Pseudomonadati</taxon>
        <taxon>Pseudomonadota</taxon>
        <taxon>Gammaproteobacteria</taxon>
        <taxon>Vibrionales</taxon>
        <taxon>Vibrionaceae</taxon>
        <taxon>Vibrio</taxon>
    </lineage>
</organism>
<evidence type="ECO:0000256" key="2">
    <source>
        <dbReference type="ARBA" id="ARBA00022692"/>
    </source>
</evidence>
<dbReference type="InterPro" id="IPR032906">
    <property type="entry name" value="LapA"/>
</dbReference>
<keyword evidence="1 5" id="KW-1003">Cell membrane</keyword>
<dbReference type="RefSeq" id="WP_306100287.1">
    <property type="nucleotide sequence ID" value="NZ_CP162601.1"/>
</dbReference>
<dbReference type="AlphaFoldDB" id="A0AB39HBZ6"/>
<evidence type="ECO:0000256" key="5">
    <source>
        <dbReference type="HAMAP-Rule" id="MF_01948"/>
    </source>
</evidence>
<comment type="subcellular location">
    <subcellularLocation>
        <location evidence="5">Cell inner membrane</location>
        <topology evidence="5">Single-pass membrane protein</topology>
    </subcellularLocation>
</comment>
<comment type="function">
    <text evidence="5">Involved in the assembly of lipopolysaccharide (LPS).</text>
</comment>
<proteinExistence type="inferred from homology"/>
<dbReference type="InterPro" id="IPR010445">
    <property type="entry name" value="LapA_dom"/>
</dbReference>
<keyword evidence="2 5" id="KW-0812">Transmembrane</keyword>
<keyword evidence="3 5" id="KW-1133">Transmembrane helix</keyword>
<gene>
    <name evidence="5" type="primary">lapA</name>
    <name evidence="7" type="ORF">AB0763_08300</name>
</gene>
<dbReference type="EMBL" id="CP162601">
    <property type="protein sequence ID" value="XDK24227.1"/>
    <property type="molecule type" value="Genomic_DNA"/>
</dbReference>
<feature type="transmembrane region" description="Helical" evidence="5">
    <location>
        <begin position="44"/>
        <end position="66"/>
    </location>
</feature>
<protein>
    <recommendedName>
        <fullName evidence="5">Probable lipopolysaccharide assembly protein A</fullName>
    </recommendedName>
</protein>
<reference evidence="7" key="1">
    <citation type="submission" date="2024-07" db="EMBL/GenBank/DDBJ databases">
        <title>Genome Analysis of a Potential Novel Vibrio Species Secreting pH- and Thermo-stable Alginate Lyase and its Application in Producing Alginate Oligosaccharides.</title>
        <authorList>
            <person name="Huang H."/>
            <person name="Bao K."/>
        </authorList>
    </citation>
    <scope>NUCLEOTIDE SEQUENCE</scope>
    <source>
        <strain evidence="7">HB236076</strain>
    </source>
</reference>
<accession>A0AB39HBZ6</accession>
<dbReference type="GO" id="GO:0008653">
    <property type="term" value="P:lipopolysaccharide metabolic process"/>
    <property type="evidence" value="ECO:0007669"/>
    <property type="project" value="InterPro"/>
</dbReference>
<evidence type="ECO:0000256" key="1">
    <source>
        <dbReference type="ARBA" id="ARBA00022475"/>
    </source>
</evidence>
<keyword evidence="5" id="KW-0997">Cell inner membrane</keyword>
<comment type="similarity">
    <text evidence="5">Belongs to the LapA family.</text>
</comment>
<dbReference type="GO" id="GO:0005886">
    <property type="term" value="C:plasma membrane"/>
    <property type="evidence" value="ECO:0007669"/>
    <property type="project" value="UniProtKB-SubCell"/>
</dbReference>
<dbReference type="KEGG" id="vih:AB0763_08300"/>
<sequence length="92" mass="10107">MKIIKIVIVVLLFLLALALGAQNQSLVSVNYLVAKSEVHLSMLIGVVFVLGFAAAAVLFSAMHFKLKLQNRRLTKKVSQLAIESDRSVQVDK</sequence>